<feature type="compositionally biased region" description="Polar residues" evidence="16">
    <location>
        <begin position="533"/>
        <end position="559"/>
    </location>
</feature>
<dbReference type="GO" id="GO:0005524">
    <property type="term" value="F:ATP binding"/>
    <property type="evidence" value="ECO:0007669"/>
    <property type="project" value="UniProtKB-KW"/>
</dbReference>
<evidence type="ECO:0000313" key="18">
    <source>
        <dbReference type="EMBL" id="GFB28577.1"/>
    </source>
</evidence>
<dbReference type="GO" id="GO:0006310">
    <property type="term" value="P:DNA recombination"/>
    <property type="evidence" value="ECO:0007669"/>
    <property type="project" value="UniProtKB-KW"/>
</dbReference>
<dbReference type="InterPro" id="IPR036397">
    <property type="entry name" value="RNaseH_sf"/>
</dbReference>
<keyword evidence="13" id="KW-0239">DNA-directed DNA polymerase</keyword>
<evidence type="ECO:0000256" key="16">
    <source>
        <dbReference type="SAM" id="MobiDB-lite"/>
    </source>
</evidence>
<evidence type="ECO:0000256" key="9">
    <source>
        <dbReference type="ARBA" id="ARBA00022840"/>
    </source>
</evidence>
<dbReference type="Pfam" id="PF25597">
    <property type="entry name" value="SH3_retrovirus"/>
    <property type="match status" value="1"/>
</dbReference>
<dbReference type="PANTHER" id="PTHR42648:SF11">
    <property type="entry name" value="TRANSPOSON TY4-P GAG-POL POLYPROTEIN"/>
    <property type="match status" value="1"/>
</dbReference>
<dbReference type="Gene3D" id="3.30.420.10">
    <property type="entry name" value="Ribonuclease H-like superfamily/Ribonuclease H"/>
    <property type="match status" value="1"/>
</dbReference>
<dbReference type="PROSITE" id="PS50994">
    <property type="entry name" value="INTEGRASE"/>
    <property type="match status" value="1"/>
</dbReference>
<dbReference type="Pfam" id="PF22936">
    <property type="entry name" value="Pol_BBD"/>
    <property type="match status" value="1"/>
</dbReference>
<reference evidence="18" key="1">
    <citation type="journal article" date="2019" name="Sci. Rep.">
        <title>Draft genome of Tanacetum cinerariifolium, the natural source of mosquito coil.</title>
        <authorList>
            <person name="Yamashiro T."/>
            <person name="Shiraishi A."/>
            <person name="Satake H."/>
            <person name="Nakayama K."/>
        </authorList>
    </citation>
    <scope>NUCLEOTIDE SEQUENCE</scope>
</reference>
<dbReference type="PANTHER" id="PTHR42648">
    <property type="entry name" value="TRANSPOSASE, PUTATIVE-RELATED"/>
    <property type="match status" value="1"/>
</dbReference>
<evidence type="ECO:0000256" key="3">
    <source>
        <dbReference type="ARBA" id="ARBA00022670"/>
    </source>
</evidence>
<keyword evidence="9" id="KW-0067">ATP-binding</keyword>
<keyword evidence="10" id="KW-0460">Magnesium</keyword>
<comment type="caution">
    <text evidence="18">The sequence shown here is derived from an EMBL/GenBank/DDBJ whole genome shotgun (WGS) entry which is preliminary data.</text>
</comment>
<proteinExistence type="predicted"/>
<accession>A0A699L926</accession>
<dbReference type="GO" id="GO:0003964">
    <property type="term" value="F:RNA-directed DNA polymerase activity"/>
    <property type="evidence" value="ECO:0007669"/>
    <property type="project" value="UniProtKB-KW"/>
</dbReference>
<evidence type="ECO:0000256" key="13">
    <source>
        <dbReference type="ARBA" id="ARBA00022932"/>
    </source>
</evidence>
<keyword evidence="7" id="KW-0255">Endonuclease</keyword>
<dbReference type="SUPFAM" id="SSF53098">
    <property type="entry name" value="Ribonuclease H-like"/>
    <property type="match status" value="1"/>
</dbReference>
<feature type="region of interest" description="Disordered" evidence="16">
    <location>
        <begin position="462"/>
        <end position="506"/>
    </location>
</feature>
<organism evidence="18">
    <name type="scientific">Tanacetum cinerariifolium</name>
    <name type="common">Dalmatian daisy</name>
    <name type="synonym">Chrysanthemum cinerariifolium</name>
    <dbReference type="NCBI Taxonomy" id="118510"/>
    <lineage>
        <taxon>Eukaryota</taxon>
        <taxon>Viridiplantae</taxon>
        <taxon>Streptophyta</taxon>
        <taxon>Embryophyta</taxon>
        <taxon>Tracheophyta</taxon>
        <taxon>Spermatophyta</taxon>
        <taxon>Magnoliopsida</taxon>
        <taxon>eudicotyledons</taxon>
        <taxon>Gunneridae</taxon>
        <taxon>Pentapetalae</taxon>
        <taxon>asterids</taxon>
        <taxon>campanulids</taxon>
        <taxon>Asterales</taxon>
        <taxon>Asteraceae</taxon>
        <taxon>Asteroideae</taxon>
        <taxon>Anthemideae</taxon>
        <taxon>Anthemidinae</taxon>
        <taxon>Tanacetum</taxon>
    </lineage>
</organism>
<dbReference type="GO" id="GO:0003676">
    <property type="term" value="F:nucleic acid binding"/>
    <property type="evidence" value="ECO:0007669"/>
    <property type="project" value="InterPro"/>
</dbReference>
<dbReference type="GO" id="GO:0015074">
    <property type="term" value="P:DNA integration"/>
    <property type="evidence" value="ECO:0007669"/>
    <property type="project" value="UniProtKB-KW"/>
</dbReference>
<keyword evidence="5" id="KW-0479">Metal-binding</keyword>
<dbReference type="AlphaFoldDB" id="A0A699L926"/>
<dbReference type="InterPro" id="IPR012337">
    <property type="entry name" value="RNaseH-like_sf"/>
</dbReference>
<feature type="domain" description="Integrase catalytic" evidence="17">
    <location>
        <begin position="190"/>
        <end position="362"/>
    </location>
</feature>
<keyword evidence="14" id="KW-0917">Virion maturation</keyword>
<feature type="non-terminal residue" evidence="18">
    <location>
        <position position="578"/>
    </location>
</feature>
<protein>
    <recommendedName>
        <fullName evidence="17">Integrase catalytic domain-containing protein</fullName>
    </recommendedName>
</protein>
<dbReference type="GO" id="GO:0004519">
    <property type="term" value="F:endonuclease activity"/>
    <property type="evidence" value="ECO:0007669"/>
    <property type="project" value="UniProtKB-KW"/>
</dbReference>
<dbReference type="GO" id="GO:0008233">
    <property type="term" value="F:peptidase activity"/>
    <property type="evidence" value="ECO:0007669"/>
    <property type="project" value="UniProtKB-KW"/>
</dbReference>
<comment type="function">
    <text evidence="1">The aspartyl protease (PR) mediates the proteolytic cleavages of the Gag and Gag-Pol polyproteins after assembly of the VLP.</text>
</comment>
<evidence type="ECO:0000256" key="8">
    <source>
        <dbReference type="ARBA" id="ARBA00022801"/>
    </source>
</evidence>
<evidence type="ECO:0000256" key="1">
    <source>
        <dbReference type="ARBA" id="ARBA00002180"/>
    </source>
</evidence>
<evidence type="ECO:0000256" key="5">
    <source>
        <dbReference type="ARBA" id="ARBA00022723"/>
    </source>
</evidence>
<keyword evidence="12" id="KW-0695">RNA-directed DNA polymerase</keyword>
<keyword evidence="11" id="KW-0229">DNA integration</keyword>
<evidence type="ECO:0000259" key="17">
    <source>
        <dbReference type="PROSITE" id="PS50994"/>
    </source>
</evidence>
<feature type="non-terminal residue" evidence="18">
    <location>
        <position position="1"/>
    </location>
</feature>
<keyword evidence="13" id="KW-0548">Nucleotidyltransferase</keyword>
<evidence type="ECO:0000256" key="11">
    <source>
        <dbReference type="ARBA" id="ARBA00022908"/>
    </source>
</evidence>
<evidence type="ECO:0000256" key="10">
    <source>
        <dbReference type="ARBA" id="ARBA00022842"/>
    </source>
</evidence>
<keyword evidence="15" id="KW-0233">DNA recombination</keyword>
<keyword evidence="3" id="KW-0645">Protease</keyword>
<dbReference type="GO" id="GO:0006508">
    <property type="term" value="P:proteolysis"/>
    <property type="evidence" value="ECO:0007669"/>
    <property type="project" value="UniProtKB-KW"/>
</dbReference>
<dbReference type="EMBL" id="BKCJ010593294">
    <property type="protein sequence ID" value="GFB28577.1"/>
    <property type="molecule type" value="Genomic_DNA"/>
</dbReference>
<sequence length="578" mass="64449">GNVCPLTRIATPTIVLPREPIPIINSMDKPVVTLVVQIVLWYLDSGCSNHMIGDRSQLINFVQKFLGTVKFGNDRVVKIMGYGDHQIGNVTISRVYYVEGLGHNLFSVGQFCDSDLEIAFRQHTCFIRNLKGVDLLTGSRGNNLYTLSLQDMMASSPICLLQSLVRGLPKLKFEKDHLCSACAMGKSTKKTHKPKSEDTNQEKLYLLHMDLCGIMYVESVNGKKYILVIVDDYSRFTWENFLRSKDETPMFIIKFMKMIHVRLNVPVQRIQTDNGTEFVNQTLRDYYKEVGISHETSVASSPQQNGVVERRNRTLIEAAHTIKLPDLSFFHVFGALCYLTNDSENLGKLQPKADIEIFIGYAPTKKALCIYNRRKRRIMETIHVDFDELTAMAFEQHSSGPALNEMTPGTISSGLVPTTYPSTSYVPPSRNDWDLLFQPMFDELLNPPPSVVNQAPEAIAPITKVIPPGNADSTGSPSSTTVEQDAPSTSNSHTPTETQSSVIPQDVGDDNLDMEVAHMGNDPLFGVPIPEVTSAQSTTPASPQEIEQTNHPMPHQNSKWTKDHPLNNIIGQLSRPVS</sequence>
<name>A0A699L926_TANCI</name>
<evidence type="ECO:0000256" key="4">
    <source>
        <dbReference type="ARBA" id="ARBA00022722"/>
    </source>
</evidence>
<keyword evidence="4" id="KW-0540">Nuclease</keyword>
<keyword evidence="2" id="KW-1188">Viral release from host cell</keyword>
<dbReference type="GO" id="GO:0046872">
    <property type="term" value="F:metal ion binding"/>
    <property type="evidence" value="ECO:0007669"/>
    <property type="project" value="UniProtKB-KW"/>
</dbReference>
<evidence type="ECO:0000256" key="15">
    <source>
        <dbReference type="ARBA" id="ARBA00023172"/>
    </source>
</evidence>
<keyword evidence="6" id="KW-0547">Nucleotide-binding</keyword>
<evidence type="ECO:0000256" key="12">
    <source>
        <dbReference type="ARBA" id="ARBA00022918"/>
    </source>
</evidence>
<evidence type="ECO:0000256" key="2">
    <source>
        <dbReference type="ARBA" id="ARBA00022612"/>
    </source>
</evidence>
<feature type="compositionally biased region" description="Polar residues" evidence="16">
    <location>
        <begin position="471"/>
        <end position="503"/>
    </location>
</feature>
<gene>
    <name evidence="18" type="ORF">Tci_700548</name>
</gene>
<dbReference type="InterPro" id="IPR054722">
    <property type="entry name" value="PolX-like_BBD"/>
</dbReference>
<evidence type="ECO:0000256" key="7">
    <source>
        <dbReference type="ARBA" id="ARBA00022759"/>
    </source>
</evidence>
<dbReference type="InterPro" id="IPR057670">
    <property type="entry name" value="SH3_retrovirus"/>
</dbReference>
<dbReference type="Pfam" id="PF00665">
    <property type="entry name" value="rve"/>
    <property type="match status" value="1"/>
</dbReference>
<dbReference type="InterPro" id="IPR039537">
    <property type="entry name" value="Retrotran_Ty1/copia-like"/>
</dbReference>
<evidence type="ECO:0000256" key="6">
    <source>
        <dbReference type="ARBA" id="ARBA00022741"/>
    </source>
</evidence>
<evidence type="ECO:0000256" key="14">
    <source>
        <dbReference type="ARBA" id="ARBA00023113"/>
    </source>
</evidence>
<feature type="region of interest" description="Disordered" evidence="16">
    <location>
        <begin position="533"/>
        <end position="566"/>
    </location>
</feature>
<keyword evidence="8" id="KW-0378">Hydrolase</keyword>
<keyword evidence="13" id="KW-0808">Transferase</keyword>
<dbReference type="InterPro" id="IPR001584">
    <property type="entry name" value="Integrase_cat-core"/>
</dbReference>
<dbReference type="GO" id="GO:0003887">
    <property type="term" value="F:DNA-directed DNA polymerase activity"/>
    <property type="evidence" value="ECO:0007669"/>
    <property type="project" value="UniProtKB-KW"/>
</dbReference>